<dbReference type="GO" id="GO:0016020">
    <property type="term" value="C:membrane"/>
    <property type="evidence" value="ECO:0007669"/>
    <property type="project" value="UniProtKB-SubCell"/>
</dbReference>
<evidence type="ECO:0000256" key="5">
    <source>
        <dbReference type="SAM" id="Phobius"/>
    </source>
</evidence>
<evidence type="ECO:0000313" key="6">
    <source>
        <dbReference type="EMBL" id="CAD2215912.1"/>
    </source>
</evidence>
<dbReference type="Gene3D" id="1.20.1540.10">
    <property type="entry name" value="Rhomboid-like"/>
    <property type="match status" value="1"/>
</dbReference>
<accession>A0A7G2CCS1</accession>
<feature type="transmembrane region" description="Helical" evidence="5">
    <location>
        <begin position="134"/>
        <end position="154"/>
    </location>
</feature>
<keyword evidence="4 5" id="KW-0472">Membrane</keyword>
<keyword evidence="7" id="KW-1185">Reference proteome</keyword>
<dbReference type="EMBL" id="LR877149">
    <property type="protein sequence ID" value="CAD2215912.1"/>
    <property type="molecule type" value="Genomic_DNA"/>
</dbReference>
<dbReference type="Proteomes" id="UP000515908">
    <property type="component" value="Chromosome 05"/>
</dbReference>
<keyword evidence="3 5" id="KW-1133">Transmembrane helix</keyword>
<evidence type="ECO:0000256" key="2">
    <source>
        <dbReference type="ARBA" id="ARBA00022692"/>
    </source>
</evidence>
<dbReference type="VEuPathDB" id="TriTrypDB:ADEAN_000337000"/>
<evidence type="ECO:0008006" key="8">
    <source>
        <dbReference type="Google" id="ProtNLM"/>
    </source>
</evidence>
<reference evidence="6 7" key="1">
    <citation type="submission" date="2020-08" db="EMBL/GenBank/DDBJ databases">
        <authorList>
            <person name="Newling K."/>
            <person name="Davey J."/>
            <person name="Forrester S."/>
        </authorList>
    </citation>
    <scope>NUCLEOTIDE SEQUENCE [LARGE SCALE GENOMIC DNA]</scope>
    <source>
        <strain evidence="7">Crithidia deanei Carvalho (ATCC PRA-265)</strain>
    </source>
</reference>
<feature type="transmembrane region" description="Helical" evidence="5">
    <location>
        <begin position="105"/>
        <end position="122"/>
    </location>
</feature>
<name>A0A7G2CCS1_9TRYP</name>
<dbReference type="AlphaFoldDB" id="A0A7G2CCS1"/>
<evidence type="ECO:0000256" key="4">
    <source>
        <dbReference type="ARBA" id="ARBA00023136"/>
    </source>
</evidence>
<evidence type="ECO:0000313" key="7">
    <source>
        <dbReference type="Proteomes" id="UP000515908"/>
    </source>
</evidence>
<protein>
    <recommendedName>
        <fullName evidence="8">Peptidase S54 rhomboid domain-containing protein</fullName>
    </recommendedName>
</protein>
<sequence>MSFYNAQVARHYADVMASLTAMVLASDQLCFLLYHHNSYANSPALLRSKKPMVMRDFFLTRSNSFFPNPLSCVYVTSPLDTVVNCVAAFTIVKPVTFLLGWRHTIAVYIGAGFFSSFAYLFSVQMNKNKTVSEYDCACTSNGAFAGVATLSLFMKNAIVPFSKGLASYYFAIPYLLKCTYDEYIGPKFVEHRSKDTIELRNWGFVGGVFFTLVYSTLLLRSRTDFRMARKFYQNINHK</sequence>
<keyword evidence="2 5" id="KW-0812">Transmembrane</keyword>
<proteinExistence type="predicted"/>
<comment type="subcellular location">
    <subcellularLocation>
        <location evidence="1">Membrane</location>
        <topology evidence="1">Multi-pass membrane protein</topology>
    </subcellularLocation>
</comment>
<feature type="transmembrane region" description="Helical" evidence="5">
    <location>
        <begin position="202"/>
        <end position="219"/>
    </location>
</feature>
<dbReference type="InterPro" id="IPR035952">
    <property type="entry name" value="Rhomboid-like_sf"/>
</dbReference>
<evidence type="ECO:0000256" key="3">
    <source>
        <dbReference type="ARBA" id="ARBA00022989"/>
    </source>
</evidence>
<evidence type="ECO:0000256" key="1">
    <source>
        <dbReference type="ARBA" id="ARBA00004141"/>
    </source>
</evidence>
<organism evidence="6 7">
    <name type="scientific">Angomonas deanei</name>
    <dbReference type="NCBI Taxonomy" id="59799"/>
    <lineage>
        <taxon>Eukaryota</taxon>
        <taxon>Discoba</taxon>
        <taxon>Euglenozoa</taxon>
        <taxon>Kinetoplastea</taxon>
        <taxon>Metakinetoplastina</taxon>
        <taxon>Trypanosomatida</taxon>
        <taxon>Trypanosomatidae</taxon>
        <taxon>Strigomonadinae</taxon>
        <taxon>Angomonas</taxon>
    </lineage>
</organism>
<gene>
    <name evidence="6" type="ORF">ADEAN_000337000</name>
</gene>